<organism evidence="1">
    <name type="scientific">marine metagenome</name>
    <dbReference type="NCBI Taxonomy" id="408172"/>
    <lineage>
        <taxon>unclassified sequences</taxon>
        <taxon>metagenomes</taxon>
        <taxon>ecological metagenomes</taxon>
    </lineage>
</organism>
<sequence>VEEVWNLRDGIDGWSRDVDPSIPRY</sequence>
<gene>
    <name evidence="1" type="ORF">METZ01_LOCUS322519</name>
</gene>
<dbReference type="EMBL" id="UINC01105606">
    <property type="protein sequence ID" value="SVC69665.1"/>
    <property type="molecule type" value="Genomic_DNA"/>
</dbReference>
<name>A0A382PAN3_9ZZZZ</name>
<protein>
    <recommendedName>
        <fullName evidence="2">Rhodanese domain-containing protein</fullName>
    </recommendedName>
</protein>
<reference evidence="1" key="1">
    <citation type="submission" date="2018-05" db="EMBL/GenBank/DDBJ databases">
        <authorList>
            <person name="Lanie J.A."/>
            <person name="Ng W.-L."/>
            <person name="Kazmierczak K.M."/>
            <person name="Andrzejewski T.M."/>
            <person name="Davidsen T.M."/>
            <person name="Wayne K.J."/>
            <person name="Tettelin H."/>
            <person name="Glass J.I."/>
            <person name="Rusch D."/>
            <person name="Podicherti R."/>
            <person name="Tsui H.-C.T."/>
            <person name="Winkler M.E."/>
        </authorList>
    </citation>
    <scope>NUCLEOTIDE SEQUENCE</scope>
</reference>
<feature type="non-terminal residue" evidence="1">
    <location>
        <position position="1"/>
    </location>
</feature>
<proteinExistence type="predicted"/>
<dbReference type="AlphaFoldDB" id="A0A382PAN3"/>
<evidence type="ECO:0000313" key="1">
    <source>
        <dbReference type="EMBL" id="SVC69665.1"/>
    </source>
</evidence>
<evidence type="ECO:0008006" key="2">
    <source>
        <dbReference type="Google" id="ProtNLM"/>
    </source>
</evidence>
<accession>A0A382PAN3</accession>